<feature type="signal peptide" evidence="2">
    <location>
        <begin position="1"/>
        <end position="17"/>
    </location>
</feature>
<dbReference type="EMBL" id="GBRH01167326">
    <property type="protein sequence ID" value="JAE30570.1"/>
    <property type="molecule type" value="Transcribed_RNA"/>
</dbReference>
<keyword evidence="1" id="KW-0812">Transmembrane</keyword>
<evidence type="ECO:0000256" key="2">
    <source>
        <dbReference type="SAM" id="SignalP"/>
    </source>
</evidence>
<name>A0A0A9H006_ARUDO</name>
<keyword evidence="2" id="KW-0732">Signal</keyword>
<dbReference type="AlphaFoldDB" id="A0A0A9H006"/>
<proteinExistence type="predicted"/>
<evidence type="ECO:0000313" key="3">
    <source>
        <dbReference type="EMBL" id="JAE30570.1"/>
    </source>
</evidence>
<feature type="transmembrane region" description="Helical" evidence="1">
    <location>
        <begin position="27"/>
        <end position="47"/>
    </location>
</feature>
<feature type="transmembrane region" description="Helical" evidence="1">
    <location>
        <begin position="59"/>
        <end position="78"/>
    </location>
</feature>
<keyword evidence="1" id="KW-0472">Membrane</keyword>
<keyword evidence="1" id="KW-1133">Transmembrane helix</keyword>
<accession>A0A0A9H006</accession>
<protein>
    <submittedName>
        <fullName evidence="3">Uncharacterized protein</fullName>
    </submittedName>
</protein>
<organism evidence="3">
    <name type="scientific">Arundo donax</name>
    <name type="common">Giant reed</name>
    <name type="synonym">Donax arundinaceus</name>
    <dbReference type="NCBI Taxonomy" id="35708"/>
    <lineage>
        <taxon>Eukaryota</taxon>
        <taxon>Viridiplantae</taxon>
        <taxon>Streptophyta</taxon>
        <taxon>Embryophyta</taxon>
        <taxon>Tracheophyta</taxon>
        <taxon>Spermatophyta</taxon>
        <taxon>Magnoliopsida</taxon>
        <taxon>Liliopsida</taxon>
        <taxon>Poales</taxon>
        <taxon>Poaceae</taxon>
        <taxon>PACMAD clade</taxon>
        <taxon>Arundinoideae</taxon>
        <taxon>Arundineae</taxon>
        <taxon>Arundo</taxon>
    </lineage>
</organism>
<feature type="chain" id="PRO_5002045090" evidence="2">
    <location>
        <begin position="18"/>
        <end position="87"/>
    </location>
</feature>
<reference evidence="3" key="1">
    <citation type="submission" date="2014-09" db="EMBL/GenBank/DDBJ databases">
        <authorList>
            <person name="Magalhaes I.L.F."/>
            <person name="Oliveira U."/>
            <person name="Santos F.R."/>
            <person name="Vidigal T.H.D.A."/>
            <person name="Brescovit A.D."/>
            <person name="Santos A.J."/>
        </authorList>
    </citation>
    <scope>NUCLEOTIDE SEQUENCE</scope>
    <source>
        <tissue evidence="3">Shoot tissue taken approximately 20 cm above the soil surface</tissue>
    </source>
</reference>
<evidence type="ECO:0000256" key="1">
    <source>
        <dbReference type="SAM" id="Phobius"/>
    </source>
</evidence>
<sequence length="87" mass="10021">MSHLCFSLLFRLGYVASDILFCGPFASLILCQCFSCSIRIFAWFLNFDWFSRWETVSSFEIQFFGSVTHSFGFLSAVLKLRILPSNV</sequence>
<reference evidence="3" key="2">
    <citation type="journal article" date="2015" name="Data Brief">
        <title>Shoot transcriptome of the giant reed, Arundo donax.</title>
        <authorList>
            <person name="Barrero R.A."/>
            <person name="Guerrero F.D."/>
            <person name="Moolhuijzen P."/>
            <person name="Goolsby J.A."/>
            <person name="Tidwell J."/>
            <person name="Bellgard S.E."/>
            <person name="Bellgard M.I."/>
        </authorList>
    </citation>
    <scope>NUCLEOTIDE SEQUENCE</scope>
    <source>
        <tissue evidence="3">Shoot tissue taken approximately 20 cm above the soil surface</tissue>
    </source>
</reference>